<keyword evidence="4" id="KW-1185">Reference proteome</keyword>
<gene>
    <name evidence="2" type="ORF">EDS130_LOCUS40312</name>
    <name evidence="3" type="ORF">XAT740_LOCUS48305</name>
</gene>
<keyword evidence="1" id="KW-1133">Transmembrane helix</keyword>
<dbReference type="OrthoDB" id="10588803at2759"/>
<keyword evidence="1" id="KW-0812">Transmembrane</keyword>
<sequence>MQRVCTHGRLSTRLYFLLLGISMIVIIIYSSLLVETIIEQIMNPTLQKYYQLQEQYLLTLRCPCTCSQLAIPYDGFVRIEVEYHQICSNEFVQPWWYQSVSFGCHLDVVLNFIVSASSYFQTLV</sequence>
<evidence type="ECO:0000313" key="3">
    <source>
        <dbReference type="EMBL" id="CAF1606172.1"/>
    </source>
</evidence>
<evidence type="ECO:0000313" key="5">
    <source>
        <dbReference type="Proteomes" id="UP000663852"/>
    </source>
</evidence>
<evidence type="ECO:0000313" key="2">
    <source>
        <dbReference type="EMBL" id="CAF1463448.1"/>
    </source>
</evidence>
<proteinExistence type="predicted"/>
<feature type="transmembrane region" description="Helical" evidence="1">
    <location>
        <begin position="12"/>
        <end position="34"/>
    </location>
</feature>
<keyword evidence="1" id="KW-0472">Membrane</keyword>
<dbReference type="Proteomes" id="UP000663852">
    <property type="component" value="Unassembled WGS sequence"/>
</dbReference>
<name>A0A815QHL9_ADIRI</name>
<dbReference type="Proteomes" id="UP000663828">
    <property type="component" value="Unassembled WGS sequence"/>
</dbReference>
<protein>
    <submittedName>
        <fullName evidence="2">Uncharacterized protein</fullName>
    </submittedName>
</protein>
<comment type="caution">
    <text evidence="2">The sequence shown here is derived from an EMBL/GenBank/DDBJ whole genome shotgun (WGS) entry which is preliminary data.</text>
</comment>
<dbReference type="AlphaFoldDB" id="A0A815QHL9"/>
<dbReference type="EMBL" id="CAJNOR010006899">
    <property type="protein sequence ID" value="CAF1606172.1"/>
    <property type="molecule type" value="Genomic_DNA"/>
</dbReference>
<organism evidence="2 5">
    <name type="scientific">Adineta ricciae</name>
    <name type="common">Rotifer</name>
    <dbReference type="NCBI Taxonomy" id="249248"/>
    <lineage>
        <taxon>Eukaryota</taxon>
        <taxon>Metazoa</taxon>
        <taxon>Spiralia</taxon>
        <taxon>Gnathifera</taxon>
        <taxon>Rotifera</taxon>
        <taxon>Eurotatoria</taxon>
        <taxon>Bdelloidea</taxon>
        <taxon>Adinetida</taxon>
        <taxon>Adinetidae</taxon>
        <taxon>Adineta</taxon>
    </lineage>
</organism>
<evidence type="ECO:0000313" key="4">
    <source>
        <dbReference type="Proteomes" id="UP000663828"/>
    </source>
</evidence>
<evidence type="ECO:0000256" key="1">
    <source>
        <dbReference type="SAM" id="Phobius"/>
    </source>
</evidence>
<dbReference type="EMBL" id="CAJNOJ010000482">
    <property type="protein sequence ID" value="CAF1463448.1"/>
    <property type="molecule type" value="Genomic_DNA"/>
</dbReference>
<reference evidence="2" key="1">
    <citation type="submission" date="2021-02" db="EMBL/GenBank/DDBJ databases">
        <authorList>
            <person name="Nowell W R."/>
        </authorList>
    </citation>
    <scope>NUCLEOTIDE SEQUENCE</scope>
</reference>
<accession>A0A815QHL9</accession>